<feature type="transmembrane region" description="Helical" evidence="6">
    <location>
        <begin position="131"/>
        <end position="152"/>
    </location>
</feature>
<dbReference type="PANTHER" id="PTHR39535:SF3">
    <property type="entry name" value="HTTM DOMAIN-CONTAINING PROTEIN"/>
    <property type="match status" value="1"/>
</dbReference>
<evidence type="ECO:0000256" key="6">
    <source>
        <dbReference type="SAM" id="Phobius"/>
    </source>
</evidence>
<organism evidence="8 9">
    <name type="scientific">Cavenderia fasciculata</name>
    <name type="common">Slime mold</name>
    <name type="synonym">Dictyostelium fasciculatum</name>
    <dbReference type="NCBI Taxonomy" id="261658"/>
    <lineage>
        <taxon>Eukaryota</taxon>
        <taxon>Amoebozoa</taxon>
        <taxon>Evosea</taxon>
        <taxon>Eumycetozoa</taxon>
        <taxon>Dictyostelia</taxon>
        <taxon>Acytosteliales</taxon>
        <taxon>Cavenderiaceae</taxon>
        <taxon>Cavenderia</taxon>
    </lineage>
</organism>
<dbReference type="OMA" id="DQGWNMF"/>
<feature type="transmembrane region" description="Helical" evidence="6">
    <location>
        <begin position="548"/>
        <end position="569"/>
    </location>
</feature>
<keyword evidence="3 6" id="KW-1133">Transmembrane helix</keyword>
<evidence type="ECO:0000256" key="2">
    <source>
        <dbReference type="ARBA" id="ARBA00022692"/>
    </source>
</evidence>
<dbReference type="EMBL" id="GL883008">
    <property type="protein sequence ID" value="EGG23459.1"/>
    <property type="molecule type" value="Genomic_DNA"/>
</dbReference>
<evidence type="ECO:0000256" key="4">
    <source>
        <dbReference type="ARBA" id="ARBA00023136"/>
    </source>
</evidence>
<proteinExistence type="predicted"/>
<keyword evidence="4 6" id="KW-0472">Membrane</keyword>
<sequence>MGKLRFKRQDVSIGNIFSVDSYNYLKHKLTCMIGMDYRSMAAFRFFMAACVMGDIVERSGDLFVIYTEQVHLINTSFTFQAFLFTVHFCIAFMMAIGYRTKLTSFLTWFLTISLQAYVGIVGHGGDVFFRMMLFFAIFIPSAECFAVDSWYFEDKDKKQHGNILRDDQQSLLHSDGTASNSGGNSNGEQIGIDVGAGGSANSPSTRATYSKRPGYNTDAYRFIGFSTLAIILQMSLMYISSFFHKSGEEWKNGEATFYAITLDYFATDFAKFIVQFRTTIRILTIAVAKWELWGAFFLFSPIYTDYCRLFGAIGFMAMHLGFVLCLRLGLFFWVTALAQTANLPPFFWEYTFDWFETKLMKGQRSIRVYYNTSSPLSQYTTLIMKTFFIIPSCATYAPLEQMIKDSNQMGGGDIISASSENNNNSNSNDTNHDDVDRSDDDYDKTSKTNNSSSSSMSRRTLLGDDWFVTIDGYGVRRRNLMALNHLASKSPILFLFSWMASYTPMGVSNIVARIMLFVHTKSQESQTLSRELSTYQRRKYPRAQPHKAWVILNQIWLAWVCYIILMYNLNTFHYRVGWKNEYTQMAFLFRWDQGWNMFSPSPPKTHWWHTIHGKLDDDTPIELFKNETFHNLAGPINYQVDFDKPVPFDRTYGNHRWFKFWENGYNAYGADALRLEVGRYICRQFNSARHGNKTLYSFTVYFVHELQNLDGTISPGGHQSLWNHICYDKPVTAAPAKTDAPKIEPPKEDEKEEKENQNEE</sequence>
<dbReference type="PANTHER" id="PTHR39535">
    <property type="entry name" value="SPORULATION-DELAYING PROTEIN SDPB"/>
    <property type="match status" value="1"/>
</dbReference>
<feature type="transmembrane region" description="Helical" evidence="6">
    <location>
        <begin position="486"/>
        <end position="505"/>
    </location>
</feature>
<feature type="compositionally biased region" description="Basic and acidic residues" evidence="5">
    <location>
        <begin position="739"/>
        <end position="760"/>
    </location>
</feature>
<name>F4PLN7_CACFS</name>
<feature type="transmembrane region" description="Helical" evidence="6">
    <location>
        <begin position="105"/>
        <end position="125"/>
    </location>
</feature>
<feature type="transmembrane region" description="Helical" evidence="6">
    <location>
        <begin position="219"/>
        <end position="243"/>
    </location>
</feature>
<dbReference type="Proteomes" id="UP000007797">
    <property type="component" value="Unassembled WGS sequence"/>
</dbReference>
<comment type="subcellular location">
    <subcellularLocation>
        <location evidence="1">Endomembrane system</location>
        <topology evidence="1">Multi-pass membrane protein</topology>
    </subcellularLocation>
</comment>
<evidence type="ECO:0000313" key="9">
    <source>
        <dbReference type="Proteomes" id="UP000007797"/>
    </source>
</evidence>
<keyword evidence="9" id="KW-1185">Reference proteome</keyword>
<feature type="region of interest" description="Disordered" evidence="5">
    <location>
        <begin position="735"/>
        <end position="760"/>
    </location>
</feature>
<evidence type="ECO:0000313" key="8">
    <source>
        <dbReference type="EMBL" id="EGG23459.1"/>
    </source>
</evidence>
<dbReference type="AlphaFoldDB" id="F4PLN7"/>
<feature type="compositionally biased region" description="Low complexity" evidence="5">
    <location>
        <begin position="416"/>
        <end position="429"/>
    </location>
</feature>
<dbReference type="InterPro" id="IPR052964">
    <property type="entry name" value="Sporulation_signal_mat"/>
</dbReference>
<evidence type="ECO:0000259" key="7">
    <source>
        <dbReference type="SMART" id="SM00752"/>
    </source>
</evidence>
<feature type="domain" description="HTTM-like" evidence="7">
    <location>
        <begin position="32"/>
        <end position="347"/>
    </location>
</feature>
<dbReference type="OrthoDB" id="15875at2759"/>
<feature type="transmembrane region" description="Helical" evidence="6">
    <location>
        <begin position="37"/>
        <end position="56"/>
    </location>
</feature>
<feature type="transmembrane region" description="Helical" evidence="6">
    <location>
        <begin position="281"/>
        <end position="303"/>
    </location>
</feature>
<evidence type="ECO:0000256" key="1">
    <source>
        <dbReference type="ARBA" id="ARBA00004127"/>
    </source>
</evidence>
<feature type="transmembrane region" description="Helical" evidence="6">
    <location>
        <begin position="76"/>
        <end position="98"/>
    </location>
</feature>
<protein>
    <recommendedName>
        <fullName evidence="7">HTTM-like domain-containing protein</fullName>
    </recommendedName>
</protein>
<evidence type="ECO:0000256" key="3">
    <source>
        <dbReference type="ARBA" id="ARBA00022989"/>
    </source>
</evidence>
<reference evidence="9" key="1">
    <citation type="journal article" date="2011" name="Genome Res.">
        <title>Phylogeny-wide analysis of social amoeba genomes highlights ancient origins for complex intercellular communication.</title>
        <authorList>
            <person name="Heidel A.J."/>
            <person name="Lawal H.M."/>
            <person name="Felder M."/>
            <person name="Schilde C."/>
            <person name="Helps N.R."/>
            <person name="Tunggal B."/>
            <person name="Rivero F."/>
            <person name="John U."/>
            <person name="Schleicher M."/>
            <person name="Eichinger L."/>
            <person name="Platzer M."/>
            <person name="Noegel A.A."/>
            <person name="Schaap P."/>
            <person name="Gloeckner G."/>
        </authorList>
    </citation>
    <scope>NUCLEOTIDE SEQUENCE [LARGE SCALE GENOMIC DNA]</scope>
    <source>
        <strain evidence="9">SH3</strain>
    </source>
</reference>
<dbReference type="InterPro" id="IPR011020">
    <property type="entry name" value="HTTM-like"/>
</dbReference>
<evidence type="ECO:0000256" key="5">
    <source>
        <dbReference type="SAM" id="MobiDB-lite"/>
    </source>
</evidence>
<keyword evidence="2 6" id="KW-0812">Transmembrane</keyword>
<dbReference type="RefSeq" id="XP_004361310.1">
    <property type="nucleotide sequence ID" value="XM_004361253.1"/>
</dbReference>
<feature type="transmembrane region" description="Helical" evidence="6">
    <location>
        <begin position="309"/>
        <end position="334"/>
    </location>
</feature>
<dbReference type="SMART" id="SM00752">
    <property type="entry name" value="HTTM"/>
    <property type="match status" value="1"/>
</dbReference>
<dbReference type="KEGG" id="dfa:DFA_05592"/>
<feature type="region of interest" description="Disordered" evidence="5">
    <location>
        <begin position="413"/>
        <end position="457"/>
    </location>
</feature>
<dbReference type="GO" id="GO:0012505">
    <property type="term" value="C:endomembrane system"/>
    <property type="evidence" value="ECO:0007669"/>
    <property type="project" value="UniProtKB-SubCell"/>
</dbReference>
<accession>F4PLN7</accession>
<gene>
    <name evidence="8" type="ORF">DFA_05592</name>
</gene>
<dbReference type="GeneID" id="14875117"/>